<evidence type="ECO:0000256" key="5">
    <source>
        <dbReference type="ARBA" id="ARBA00022853"/>
    </source>
</evidence>
<feature type="compositionally biased region" description="Polar residues" evidence="8">
    <location>
        <begin position="873"/>
        <end position="889"/>
    </location>
</feature>
<protein>
    <submittedName>
        <fullName evidence="10">Protein HIRA/HIR1</fullName>
    </submittedName>
</protein>
<feature type="repeat" description="WD" evidence="7">
    <location>
        <begin position="74"/>
        <end position="106"/>
    </location>
</feature>
<evidence type="ECO:0000256" key="6">
    <source>
        <dbReference type="ARBA" id="ARBA00023242"/>
    </source>
</evidence>
<dbReference type="PANTHER" id="PTHR13831">
    <property type="entry name" value="MEMBER OF THE HIR1 FAMILY OF WD-REPEAT PROTEINS"/>
    <property type="match status" value="1"/>
</dbReference>
<dbReference type="GO" id="GO:0006338">
    <property type="term" value="P:chromatin remodeling"/>
    <property type="evidence" value="ECO:0007669"/>
    <property type="project" value="TreeGrafter"/>
</dbReference>
<feature type="compositionally biased region" description="Low complexity" evidence="8">
    <location>
        <begin position="842"/>
        <end position="851"/>
    </location>
</feature>
<feature type="compositionally biased region" description="Polar residues" evidence="8">
    <location>
        <begin position="645"/>
        <end position="654"/>
    </location>
</feature>
<dbReference type="PROSITE" id="PS50294">
    <property type="entry name" value="WD_REPEATS_REGION"/>
    <property type="match status" value="4"/>
</dbReference>
<reference evidence="10 11" key="1">
    <citation type="journal article" date="2019" name="PLoS Pathog.">
        <title>Genome sequence of the bovine parasite Schistosoma bovis Tanzania.</title>
        <authorList>
            <person name="Oey H."/>
            <person name="Zakrzewski M."/>
            <person name="Gobert G."/>
            <person name="Gravermann K."/>
            <person name="Stoye J."/>
            <person name="Jones M."/>
            <person name="Mcmanus D."/>
            <person name="Krause L."/>
        </authorList>
    </citation>
    <scope>NUCLEOTIDE SEQUENCE [LARGE SCALE GENOMIC DNA]</scope>
    <source>
        <strain evidence="10 11">TAN1997</strain>
    </source>
</reference>
<dbReference type="InterPro" id="IPR036322">
    <property type="entry name" value="WD40_repeat_dom_sf"/>
</dbReference>
<dbReference type="Pfam" id="PF00400">
    <property type="entry name" value="WD40"/>
    <property type="match status" value="3"/>
</dbReference>
<feature type="compositionally biased region" description="Basic residues" evidence="8">
    <location>
        <begin position="580"/>
        <end position="590"/>
    </location>
</feature>
<evidence type="ECO:0000313" key="10">
    <source>
        <dbReference type="EMBL" id="RTG83576.1"/>
    </source>
</evidence>
<feature type="repeat" description="WD" evidence="7">
    <location>
        <begin position="334"/>
        <end position="375"/>
    </location>
</feature>
<dbReference type="GO" id="GO:0006351">
    <property type="term" value="P:DNA-templated transcription"/>
    <property type="evidence" value="ECO:0007669"/>
    <property type="project" value="InterPro"/>
</dbReference>
<sequence length="1288" mass="141837">MRLLKPTWVSHGFLSKDKAVGRPIYSLDIHPDGSRLATGGVIDTCGVVVLWNMAPIRDPTLESSDNSCLKLFQMDSHQACVNCVRWSPSGRWLASAGMDKVIMLWSKTAGTSRPVQVFGSKEPTKFTEHWRCVSTLRGHSGDIIDLSWSHDGNRLASTSVDNSVIVWCRQKLPNGSGYTSNSFYLQATLSGHKGFVKGVTWDPVGRYLASQGDDLTVKIWRTADWQEEASISKPFTKASGQSQVMRLSWSLDGSTLASPHAINNGFPTAKLIDRTNWSPSLDLVGHHIIDLSWSHDGNRLASTSVDNSVIVWCRQKLPNGSGYTSNSFYLQATLSGHKGFVKGVTWDPVGRYLASQGDDLTVKIWRTADWQEEASISKPFTKASGQSQVMRLSWSLDGSTLASPHAINNGFPTAKLIDRTNWSPSLDLVGHRKHVICAGAVCLALGSKDRSVSVWSTAGRRARIVVHDLFTNSVCDLSWSSDGRELMACSLDGSVCYMGFTHKELGTPWSLKEVIQLHYKIYGQSLLDKFRPITSNGLSTEVDFSDENKDNSSILNQSDILLETPEALALQKTQAELRTKLKHSPTRNKQAKCLPKGPSKQIETVSKDGRRRITPKFLGHLDSPDEDANSNPQFSSPQSNRCESKLSSENSSDMISDINKTNHIVAISTTGANVTTTHSTNSVMSKTIASDDALPTVTLVQVNNTVSTILKKTCNSNIVVPTPISTISTVDSKGNESTFPSTTVTICPSHSPVDPKINSESQSLATFVQAPSKKLTLESTTFTTTTITTTTTTTAWTRKITTTMIRIILNRSVMRRINKLLLLVTQRKRRIRLFAEEEKSPKSGSDVSKSSMLQNKKPCFTPESSPPKPKLTLGSTLESTDHTSSSVQNPPLGTASFAPFLITTCDQLGNASKVQFVCSNLIDGPIIVQLINSSNSSTRGEEIPKLSNSVSRIIASRSDRRLWELICSDRLTSYAYSDEVIAVGDNKGRIQLIYSTGGHICPNLLLDCVHTLALTTETTESSQSSSTTSNRIFTTCTEPSTNNNNNNLSRLHAVVSGNEQQQTTLLNGNNNFTLPNNNIMNKFNVNRKYRLAALCRSGRLILWNFCLNNYGFGSMSSVFNSCGHNSRFSSLTFGPNGFPVVYLQDNSSYLFHIESRIWIELFDASDVVRCQFAMNSARGCPPGPLSACQQLNKLTANVQKSNSFTSSNSNVIYLYNGFNLKTNFMDHFNVNVRSSRIHSNEEERVRQIIQDLIGPVLANTKLHSTWQSEVKRTGPHPNSYNLVPQSTI</sequence>
<keyword evidence="3 7" id="KW-0853">WD repeat</keyword>
<feature type="region of interest" description="Disordered" evidence="8">
    <location>
        <begin position="837"/>
        <end position="889"/>
    </location>
</feature>
<evidence type="ECO:0000256" key="7">
    <source>
        <dbReference type="PROSITE-ProRule" id="PRU00221"/>
    </source>
</evidence>
<comment type="caution">
    <text evidence="10">The sequence shown here is derived from an EMBL/GenBank/DDBJ whole genome shotgun (WGS) entry which is preliminary data.</text>
</comment>
<name>A0A430Q7G8_SCHBO</name>
<feature type="repeat" description="WD" evidence="7">
    <location>
        <begin position="288"/>
        <end position="312"/>
    </location>
</feature>
<dbReference type="InterPro" id="IPR019015">
    <property type="entry name" value="HIRA_B_motif"/>
</dbReference>
<evidence type="ECO:0000313" key="11">
    <source>
        <dbReference type="Proteomes" id="UP000290809"/>
    </source>
</evidence>
<proteinExistence type="inferred from homology"/>
<dbReference type="Proteomes" id="UP000290809">
    <property type="component" value="Unassembled WGS sequence"/>
</dbReference>
<keyword evidence="11" id="KW-1185">Reference proteome</keyword>
<feature type="compositionally biased region" description="Low complexity" evidence="8">
    <location>
        <begin position="629"/>
        <end position="640"/>
    </location>
</feature>
<keyword evidence="5" id="KW-0156">Chromatin regulator</keyword>
<dbReference type="Gene3D" id="2.130.10.10">
    <property type="entry name" value="YVTN repeat-like/Quinoprotein amine dehydrogenase"/>
    <property type="match status" value="3"/>
</dbReference>
<evidence type="ECO:0000259" key="9">
    <source>
        <dbReference type="Pfam" id="PF24105"/>
    </source>
</evidence>
<comment type="similarity">
    <text evidence="2">Belongs to the WD repeat HIR1 family.</text>
</comment>
<organism evidence="10 11">
    <name type="scientific">Schistosoma bovis</name>
    <name type="common">Blood fluke</name>
    <dbReference type="NCBI Taxonomy" id="6184"/>
    <lineage>
        <taxon>Eukaryota</taxon>
        <taxon>Metazoa</taxon>
        <taxon>Spiralia</taxon>
        <taxon>Lophotrochozoa</taxon>
        <taxon>Platyhelminthes</taxon>
        <taxon>Trematoda</taxon>
        <taxon>Digenea</taxon>
        <taxon>Strigeidida</taxon>
        <taxon>Schistosomatoidea</taxon>
        <taxon>Schistosomatidae</taxon>
        <taxon>Schistosoma</taxon>
    </lineage>
</organism>
<feature type="repeat" description="WD" evidence="7">
    <location>
        <begin position="136"/>
        <end position="167"/>
    </location>
</feature>
<dbReference type="InterPro" id="IPR015943">
    <property type="entry name" value="WD40/YVTN_repeat-like_dom_sf"/>
</dbReference>
<dbReference type="EMBL" id="QMKO01002417">
    <property type="protein sequence ID" value="RTG83576.1"/>
    <property type="molecule type" value="Genomic_DNA"/>
</dbReference>
<dbReference type="GO" id="GO:0000417">
    <property type="term" value="C:HIR complex"/>
    <property type="evidence" value="ECO:0007669"/>
    <property type="project" value="TreeGrafter"/>
</dbReference>
<keyword evidence="6" id="KW-0539">Nucleus</keyword>
<accession>A0A430Q7G8</accession>
<gene>
    <name evidence="10" type="ORF">DC041_0000355</name>
</gene>
<keyword evidence="4" id="KW-0677">Repeat</keyword>
<evidence type="ECO:0000256" key="3">
    <source>
        <dbReference type="ARBA" id="ARBA00022574"/>
    </source>
</evidence>
<feature type="repeat" description="WD" evidence="7">
    <location>
        <begin position="189"/>
        <end position="230"/>
    </location>
</feature>
<dbReference type="Pfam" id="PF09453">
    <property type="entry name" value="HIRA_B"/>
    <property type="match status" value="1"/>
</dbReference>
<dbReference type="InterPro" id="IPR001680">
    <property type="entry name" value="WD40_rpt"/>
</dbReference>
<dbReference type="GO" id="GO:0031491">
    <property type="term" value="F:nucleosome binding"/>
    <property type="evidence" value="ECO:0007669"/>
    <property type="project" value="TreeGrafter"/>
</dbReference>
<dbReference type="Pfam" id="PF24105">
    <property type="entry name" value="Beta-prop_CAF1B_HIR1"/>
    <property type="match status" value="1"/>
</dbReference>
<dbReference type="PROSITE" id="PS50082">
    <property type="entry name" value="WD_REPEATS_2"/>
    <property type="match status" value="5"/>
</dbReference>
<dbReference type="SMART" id="SM00320">
    <property type="entry name" value="WD40"/>
    <property type="match status" value="8"/>
</dbReference>
<evidence type="ECO:0000256" key="1">
    <source>
        <dbReference type="ARBA" id="ARBA00004123"/>
    </source>
</evidence>
<dbReference type="InterPro" id="IPR055410">
    <property type="entry name" value="Beta-prop_CAF1B_HIR1"/>
</dbReference>
<dbReference type="GO" id="GO:0000785">
    <property type="term" value="C:chromatin"/>
    <property type="evidence" value="ECO:0007669"/>
    <property type="project" value="TreeGrafter"/>
</dbReference>
<feature type="region of interest" description="Disordered" evidence="8">
    <location>
        <begin position="580"/>
        <end position="654"/>
    </location>
</feature>
<evidence type="ECO:0000256" key="4">
    <source>
        <dbReference type="ARBA" id="ARBA00022737"/>
    </source>
</evidence>
<evidence type="ECO:0000256" key="8">
    <source>
        <dbReference type="SAM" id="MobiDB-lite"/>
    </source>
</evidence>
<dbReference type="SUPFAM" id="SSF50978">
    <property type="entry name" value="WD40 repeat-like"/>
    <property type="match status" value="2"/>
</dbReference>
<dbReference type="CDD" id="cd00200">
    <property type="entry name" value="WD40"/>
    <property type="match status" value="1"/>
</dbReference>
<dbReference type="PANTHER" id="PTHR13831:SF0">
    <property type="entry name" value="PROTEIN HIRA"/>
    <property type="match status" value="1"/>
</dbReference>
<dbReference type="STRING" id="6184.A0A430Q7G8"/>
<comment type="subcellular location">
    <subcellularLocation>
        <location evidence="1">Nucleus</location>
    </subcellularLocation>
</comment>
<dbReference type="GO" id="GO:0005634">
    <property type="term" value="C:nucleus"/>
    <property type="evidence" value="ECO:0007669"/>
    <property type="project" value="UniProtKB-SubCell"/>
</dbReference>
<feature type="domain" description="CAF1B/HIR1 beta-propeller" evidence="9">
    <location>
        <begin position="23"/>
        <end position="237"/>
    </location>
</feature>
<dbReference type="InterPro" id="IPR031120">
    <property type="entry name" value="HIR1-like"/>
</dbReference>
<evidence type="ECO:0000256" key="2">
    <source>
        <dbReference type="ARBA" id="ARBA00007306"/>
    </source>
</evidence>